<feature type="transmembrane region" description="Helical" evidence="1">
    <location>
        <begin position="167"/>
        <end position="185"/>
    </location>
</feature>
<keyword evidence="1" id="KW-0472">Membrane</keyword>
<keyword evidence="1" id="KW-0812">Transmembrane</keyword>
<proteinExistence type="predicted"/>
<sequence length="189" mass="20836">MDGYLLSYNPNDFFWVSVQDQFDFSQCDNILNKNTITTPPLKTSIDASGNACYIPPSPTCAAYSNSSCPTLPSTNFESIWEDWTTTKAPTTHPTFSADFLFNQKYNSPIFKDTSGNEIVDLNGAFATQLCENYVKGNTLLGIQNEVSTTQVLFSDIERNTNVQLKNIFNMTGGILGIIVLGVILSRANS</sequence>
<accession>A0A6C0HW46</accession>
<evidence type="ECO:0000256" key="1">
    <source>
        <dbReference type="SAM" id="Phobius"/>
    </source>
</evidence>
<evidence type="ECO:0000313" key="2">
    <source>
        <dbReference type="EMBL" id="QHT84103.1"/>
    </source>
</evidence>
<keyword evidence="1" id="KW-1133">Transmembrane helix</keyword>
<protein>
    <submittedName>
        <fullName evidence="2">Uncharacterized protein</fullName>
    </submittedName>
</protein>
<dbReference type="EMBL" id="MN740015">
    <property type="protein sequence ID" value="QHT84103.1"/>
    <property type="molecule type" value="Genomic_DNA"/>
</dbReference>
<dbReference type="AlphaFoldDB" id="A0A6C0HW46"/>
<name>A0A6C0HW46_9ZZZZ</name>
<organism evidence="2">
    <name type="scientific">viral metagenome</name>
    <dbReference type="NCBI Taxonomy" id="1070528"/>
    <lineage>
        <taxon>unclassified sequences</taxon>
        <taxon>metagenomes</taxon>
        <taxon>organismal metagenomes</taxon>
    </lineage>
</organism>
<reference evidence="2" key="1">
    <citation type="journal article" date="2020" name="Nature">
        <title>Giant virus diversity and host interactions through global metagenomics.</title>
        <authorList>
            <person name="Schulz F."/>
            <person name="Roux S."/>
            <person name="Paez-Espino D."/>
            <person name="Jungbluth S."/>
            <person name="Walsh D.A."/>
            <person name="Denef V.J."/>
            <person name="McMahon K.D."/>
            <person name="Konstantinidis K.T."/>
            <person name="Eloe-Fadrosh E.A."/>
            <person name="Kyrpides N.C."/>
            <person name="Woyke T."/>
        </authorList>
    </citation>
    <scope>NUCLEOTIDE SEQUENCE</scope>
    <source>
        <strain evidence="2">GVMAG-M-3300023184-16</strain>
    </source>
</reference>